<dbReference type="GO" id="GO:0006298">
    <property type="term" value="P:mismatch repair"/>
    <property type="evidence" value="ECO:0007669"/>
    <property type="project" value="TreeGrafter"/>
</dbReference>
<reference evidence="8 9" key="1">
    <citation type="submission" date="2017-01" db="EMBL/GenBank/DDBJ databases">
        <title>Novel large sulfur bacteria in the metagenomes of groundwater-fed chemosynthetic microbial mats in the Lake Huron basin.</title>
        <authorList>
            <person name="Sharrar A.M."/>
            <person name="Flood B.E."/>
            <person name="Bailey J.V."/>
            <person name="Jones D.S."/>
            <person name="Biddanda B."/>
            <person name="Ruberg S.A."/>
            <person name="Marcus D.N."/>
            <person name="Dick G.J."/>
        </authorList>
    </citation>
    <scope>NUCLEOTIDE SEQUENCE [LARGE SCALE GENOMIC DNA]</scope>
    <source>
        <strain evidence="8">A8</strain>
    </source>
</reference>
<evidence type="ECO:0000256" key="5">
    <source>
        <dbReference type="ARBA" id="ARBA00022691"/>
    </source>
</evidence>
<evidence type="ECO:0000256" key="2">
    <source>
        <dbReference type="ARBA" id="ARBA00011900"/>
    </source>
</evidence>
<dbReference type="PANTHER" id="PTHR30481:SF4">
    <property type="entry name" value="SITE-SPECIFIC DNA-METHYLTRANSFERASE (ADENINE-SPECIFIC)"/>
    <property type="match status" value="1"/>
</dbReference>
<dbReference type="EC" id="2.1.1.72" evidence="2"/>
<keyword evidence="4" id="KW-0808">Transferase</keyword>
<dbReference type="GO" id="GO:0009307">
    <property type="term" value="P:DNA restriction-modification system"/>
    <property type="evidence" value="ECO:0007669"/>
    <property type="project" value="InterPro"/>
</dbReference>
<comment type="similarity">
    <text evidence="1">Belongs to the N(4)/N(6)-methyltransferase family.</text>
</comment>
<dbReference type="Gene3D" id="3.40.50.150">
    <property type="entry name" value="Vaccinia Virus protein VP39"/>
    <property type="match status" value="1"/>
</dbReference>
<dbReference type="InterPro" id="IPR023095">
    <property type="entry name" value="Ade_MeTrfase_dom_2"/>
</dbReference>
<dbReference type="SUPFAM" id="SSF53335">
    <property type="entry name" value="S-adenosyl-L-methionine-dependent methyltransferases"/>
    <property type="match status" value="1"/>
</dbReference>
<dbReference type="GO" id="GO:0043565">
    <property type="term" value="F:sequence-specific DNA binding"/>
    <property type="evidence" value="ECO:0007669"/>
    <property type="project" value="TreeGrafter"/>
</dbReference>
<dbReference type="PRINTS" id="PR00505">
    <property type="entry name" value="D12N6MTFRASE"/>
</dbReference>
<sequence>MRTRPPLAGWIGGKSQLARRIIESIPEHKCYCEVFAGAAWVMFKKQPSDVEIVNDLNGDVVNLYRVLQNHLEEFVKQFKFQLISREEWNRQNTVQPETLTDIQRAARFYYLQRLSFGGKVQGRTYGTATTHKPRLNLLRIEEDLTDAHLRLSQVWIENLDFESCLKRHDRPHTFFYLDPPYHGVEHYYGKELFSRDDFQRLAAVLSEIQGKFLLSINDTLEIRRIFGNFKQESVNVTYSCGKGTRPKVGELLIRNH</sequence>
<evidence type="ECO:0000313" key="9">
    <source>
        <dbReference type="Proteomes" id="UP000192491"/>
    </source>
</evidence>
<dbReference type="GO" id="GO:1904047">
    <property type="term" value="F:S-adenosyl-L-methionine binding"/>
    <property type="evidence" value="ECO:0007669"/>
    <property type="project" value="TreeGrafter"/>
</dbReference>
<dbReference type="GO" id="GO:0032259">
    <property type="term" value="P:methylation"/>
    <property type="evidence" value="ECO:0007669"/>
    <property type="project" value="UniProtKB-KW"/>
</dbReference>
<dbReference type="InterPro" id="IPR012263">
    <property type="entry name" value="M_m6A_EcoRV"/>
</dbReference>
<proteinExistence type="inferred from homology"/>
<evidence type="ECO:0000256" key="1">
    <source>
        <dbReference type="ARBA" id="ARBA00006594"/>
    </source>
</evidence>
<feature type="binding site" evidence="7">
    <location>
        <position position="10"/>
    </location>
    <ligand>
        <name>S-adenosyl-L-methionine</name>
        <dbReference type="ChEBI" id="CHEBI:59789"/>
    </ligand>
</feature>
<name>A0A1Y1QEQ6_9GAMM</name>
<evidence type="ECO:0000256" key="7">
    <source>
        <dbReference type="PIRSR" id="PIRSR000398-1"/>
    </source>
</evidence>
<dbReference type="InterPro" id="IPR029063">
    <property type="entry name" value="SAM-dependent_MTases_sf"/>
</dbReference>
<evidence type="ECO:0000256" key="6">
    <source>
        <dbReference type="ARBA" id="ARBA00047942"/>
    </source>
</evidence>
<gene>
    <name evidence="8" type="ORF">BWK73_37825</name>
</gene>
<accession>A0A1Y1QEQ6</accession>
<protein>
    <recommendedName>
        <fullName evidence="2">site-specific DNA-methyltransferase (adenine-specific)</fullName>
        <ecNumber evidence="2">2.1.1.72</ecNumber>
    </recommendedName>
</protein>
<dbReference type="PANTHER" id="PTHR30481">
    <property type="entry name" value="DNA ADENINE METHYLASE"/>
    <property type="match status" value="1"/>
</dbReference>
<comment type="caution">
    <text evidence="8">The sequence shown here is derived from an EMBL/GenBank/DDBJ whole genome shotgun (WGS) entry which is preliminary data.</text>
</comment>
<dbReference type="Gene3D" id="1.10.1020.10">
    <property type="entry name" value="Adenine-specific Methyltransferase, Domain 2"/>
    <property type="match status" value="1"/>
</dbReference>
<comment type="catalytic activity">
    <reaction evidence="6">
        <text>a 2'-deoxyadenosine in DNA + S-adenosyl-L-methionine = an N(6)-methyl-2'-deoxyadenosine in DNA + S-adenosyl-L-homocysteine + H(+)</text>
        <dbReference type="Rhea" id="RHEA:15197"/>
        <dbReference type="Rhea" id="RHEA-COMP:12418"/>
        <dbReference type="Rhea" id="RHEA-COMP:12419"/>
        <dbReference type="ChEBI" id="CHEBI:15378"/>
        <dbReference type="ChEBI" id="CHEBI:57856"/>
        <dbReference type="ChEBI" id="CHEBI:59789"/>
        <dbReference type="ChEBI" id="CHEBI:90615"/>
        <dbReference type="ChEBI" id="CHEBI:90616"/>
        <dbReference type="EC" id="2.1.1.72"/>
    </reaction>
</comment>
<organism evidence="8 9">
    <name type="scientific">Thiothrix lacustris</name>
    <dbReference type="NCBI Taxonomy" id="525917"/>
    <lineage>
        <taxon>Bacteria</taxon>
        <taxon>Pseudomonadati</taxon>
        <taxon>Pseudomonadota</taxon>
        <taxon>Gammaproteobacteria</taxon>
        <taxon>Thiotrichales</taxon>
        <taxon>Thiotrichaceae</taxon>
        <taxon>Thiothrix</taxon>
    </lineage>
</organism>
<evidence type="ECO:0000256" key="4">
    <source>
        <dbReference type="ARBA" id="ARBA00022679"/>
    </source>
</evidence>
<evidence type="ECO:0000313" key="8">
    <source>
        <dbReference type="EMBL" id="OQX03946.1"/>
    </source>
</evidence>
<dbReference type="InterPro" id="IPR012327">
    <property type="entry name" value="MeTrfase_D12"/>
</dbReference>
<keyword evidence="5" id="KW-0949">S-adenosyl-L-methionine</keyword>
<dbReference type="Pfam" id="PF02086">
    <property type="entry name" value="MethyltransfD12"/>
    <property type="match status" value="1"/>
</dbReference>
<feature type="binding site" evidence="7">
    <location>
        <position position="55"/>
    </location>
    <ligand>
        <name>S-adenosyl-L-methionine</name>
        <dbReference type="ChEBI" id="CHEBI:59789"/>
    </ligand>
</feature>
<feature type="binding site" evidence="7">
    <location>
        <position position="14"/>
    </location>
    <ligand>
        <name>S-adenosyl-L-methionine</name>
        <dbReference type="ChEBI" id="CHEBI:59789"/>
    </ligand>
</feature>
<feature type="binding site" evidence="7">
    <location>
        <position position="178"/>
    </location>
    <ligand>
        <name>S-adenosyl-L-methionine</name>
        <dbReference type="ChEBI" id="CHEBI:59789"/>
    </ligand>
</feature>
<keyword evidence="3" id="KW-0489">Methyltransferase</keyword>
<dbReference type="Proteomes" id="UP000192491">
    <property type="component" value="Unassembled WGS sequence"/>
</dbReference>
<dbReference type="AlphaFoldDB" id="A0A1Y1QEQ6"/>
<evidence type="ECO:0000256" key="3">
    <source>
        <dbReference type="ARBA" id="ARBA00022603"/>
    </source>
</evidence>
<dbReference type="PIRSF" id="PIRSF000398">
    <property type="entry name" value="M_m6A_EcoRV"/>
    <property type="match status" value="1"/>
</dbReference>
<dbReference type="EMBL" id="MTEJ01000369">
    <property type="protein sequence ID" value="OQX03946.1"/>
    <property type="molecule type" value="Genomic_DNA"/>
</dbReference>
<dbReference type="GO" id="GO:0009007">
    <property type="term" value="F:site-specific DNA-methyltransferase (adenine-specific) activity"/>
    <property type="evidence" value="ECO:0007669"/>
    <property type="project" value="UniProtKB-EC"/>
</dbReference>